<proteinExistence type="predicted"/>
<organism evidence="2 3">
    <name type="scientific">Gnathostoma spinigerum</name>
    <dbReference type="NCBI Taxonomy" id="75299"/>
    <lineage>
        <taxon>Eukaryota</taxon>
        <taxon>Metazoa</taxon>
        <taxon>Ecdysozoa</taxon>
        <taxon>Nematoda</taxon>
        <taxon>Chromadorea</taxon>
        <taxon>Rhabditida</taxon>
        <taxon>Spirurina</taxon>
        <taxon>Gnathostomatomorpha</taxon>
        <taxon>Gnathostomatoidea</taxon>
        <taxon>Gnathostomatidae</taxon>
        <taxon>Gnathostoma</taxon>
    </lineage>
</organism>
<gene>
    <name evidence="2" type="ORF">AB6A40_001506</name>
</gene>
<dbReference type="SUPFAM" id="SSF54695">
    <property type="entry name" value="POZ domain"/>
    <property type="match status" value="1"/>
</dbReference>
<dbReference type="Pfam" id="PF00651">
    <property type="entry name" value="BTB"/>
    <property type="match status" value="1"/>
</dbReference>
<reference evidence="2 3" key="1">
    <citation type="submission" date="2024-08" db="EMBL/GenBank/DDBJ databases">
        <title>Gnathostoma spinigerum genome.</title>
        <authorList>
            <person name="Gonzalez-Bertolin B."/>
            <person name="Monzon S."/>
            <person name="Zaballos A."/>
            <person name="Jimenez P."/>
            <person name="Dekumyoy P."/>
            <person name="Varona S."/>
            <person name="Cuesta I."/>
            <person name="Sumanam S."/>
            <person name="Adisakwattana P."/>
            <person name="Gasser R.B."/>
            <person name="Hernandez-Gonzalez A."/>
            <person name="Young N.D."/>
            <person name="Perteguer M.J."/>
        </authorList>
    </citation>
    <scope>NUCLEOTIDE SEQUENCE [LARGE SCALE GENOMIC DNA]</scope>
    <source>
        <strain evidence="2">AL3</strain>
        <tissue evidence="2">Liver</tissue>
    </source>
</reference>
<name>A0ABD6EE68_9BILA</name>
<keyword evidence="3" id="KW-1185">Reference proteome</keyword>
<sequence length="214" mass="24165">MSSVEQLRSRETTVSGQVSLSRSLVSPSIAKAFYYDDFSAATQCRTAQIVVEGRTLFVNAGWLAELSPFFASKYFGPNASNVIELSSEFTYDQVLELMQVIFYCPTRKPITVSNLPEVFTLAHRFNMKPVEDRCEGVIKKEMKNLDYVQLVQMTRVLSDCNRNSHTMTMLIDKLSNMKDADLSTISFADVRGDVVADVFAAKMRKTEMKRCCIC</sequence>
<comment type="caution">
    <text evidence="2">The sequence shown here is derived from an EMBL/GenBank/DDBJ whole genome shotgun (WGS) entry which is preliminary data.</text>
</comment>
<dbReference type="PANTHER" id="PTHR22744:SF14">
    <property type="entry name" value="BTB DOMAIN-CONTAINING PROTEIN-RELATED"/>
    <property type="match status" value="1"/>
</dbReference>
<dbReference type="EMBL" id="JBGFUD010000569">
    <property type="protein sequence ID" value="MFH4974797.1"/>
    <property type="molecule type" value="Genomic_DNA"/>
</dbReference>
<protein>
    <recommendedName>
        <fullName evidence="1">BTB domain-containing protein</fullName>
    </recommendedName>
</protein>
<evidence type="ECO:0000313" key="2">
    <source>
        <dbReference type="EMBL" id="MFH4974797.1"/>
    </source>
</evidence>
<feature type="domain" description="BTB" evidence="1">
    <location>
        <begin position="45"/>
        <end position="142"/>
    </location>
</feature>
<dbReference type="Gene3D" id="3.30.710.10">
    <property type="entry name" value="Potassium Channel Kv1.1, Chain A"/>
    <property type="match status" value="1"/>
</dbReference>
<dbReference type="InterPro" id="IPR000210">
    <property type="entry name" value="BTB/POZ_dom"/>
</dbReference>
<dbReference type="InterPro" id="IPR011333">
    <property type="entry name" value="SKP1/BTB/POZ_sf"/>
</dbReference>
<dbReference type="SMART" id="SM00225">
    <property type="entry name" value="BTB"/>
    <property type="match status" value="1"/>
</dbReference>
<evidence type="ECO:0000313" key="3">
    <source>
        <dbReference type="Proteomes" id="UP001608902"/>
    </source>
</evidence>
<accession>A0ABD6EE68</accession>
<evidence type="ECO:0000259" key="1">
    <source>
        <dbReference type="SMART" id="SM00225"/>
    </source>
</evidence>
<dbReference type="PANTHER" id="PTHR22744">
    <property type="entry name" value="HELIX LOOP HELIX PROTEIN 21-RELATED"/>
    <property type="match status" value="1"/>
</dbReference>
<dbReference type="AlphaFoldDB" id="A0ABD6EE68"/>
<dbReference type="Proteomes" id="UP001608902">
    <property type="component" value="Unassembled WGS sequence"/>
</dbReference>